<dbReference type="InterPro" id="IPR057426">
    <property type="entry name" value="RNF31_UBA_3"/>
</dbReference>
<feature type="domain" description="E3 ubiquitin-protein ligase RNF31 third UBA" evidence="3">
    <location>
        <begin position="180"/>
        <end position="228"/>
    </location>
</feature>
<reference evidence="4" key="1">
    <citation type="submission" date="2020-03" db="EMBL/GenBank/DDBJ databases">
        <title>Studies in the Genomics of Life Span.</title>
        <authorList>
            <person name="Glass D."/>
        </authorList>
    </citation>
    <scope>NUCLEOTIDE SEQUENCE</scope>
    <source>
        <strain evidence="4">LTLLF</strain>
        <tissue evidence="4">Muscle</tissue>
    </source>
</reference>
<evidence type="ECO:0000259" key="1">
    <source>
        <dbReference type="Pfam" id="PF09409"/>
    </source>
</evidence>
<evidence type="ECO:0000259" key="2">
    <source>
        <dbReference type="Pfam" id="PF18486"/>
    </source>
</evidence>
<dbReference type="GO" id="GO:0061630">
    <property type="term" value="F:ubiquitin protein ligase activity"/>
    <property type="evidence" value="ECO:0007669"/>
    <property type="project" value="TreeGrafter"/>
</dbReference>
<dbReference type="InterPro" id="IPR040641">
    <property type="entry name" value="RNF31_PUB"/>
</dbReference>
<dbReference type="Gene3D" id="1.20.58.2190">
    <property type="match status" value="1"/>
</dbReference>
<dbReference type="GO" id="GO:1990450">
    <property type="term" value="F:linear polyubiquitin binding"/>
    <property type="evidence" value="ECO:0007669"/>
    <property type="project" value="TreeGrafter"/>
</dbReference>
<dbReference type="Pfam" id="PF18486">
    <property type="entry name" value="PUB_1"/>
    <property type="match status" value="1"/>
</dbReference>
<evidence type="ECO:0000259" key="3">
    <source>
        <dbReference type="Pfam" id="PF25163"/>
    </source>
</evidence>
<dbReference type="PANTHER" id="PTHR16004:SF5">
    <property type="entry name" value="E3 UBIQUITIN-PROTEIN LIGASE RNF31"/>
    <property type="match status" value="1"/>
</dbReference>
<proteinExistence type="predicted"/>
<dbReference type="GO" id="GO:0097039">
    <property type="term" value="P:protein linear polyubiquitination"/>
    <property type="evidence" value="ECO:0007669"/>
    <property type="project" value="TreeGrafter"/>
</dbReference>
<dbReference type="Pfam" id="PF25163">
    <property type="entry name" value="UBA_RNF31"/>
    <property type="match status" value="1"/>
</dbReference>
<accession>A0A8J6GEA2</accession>
<organism evidence="4 5">
    <name type="scientific">Microtus ochrogaster</name>
    <name type="common">Prairie vole</name>
    <dbReference type="NCBI Taxonomy" id="79684"/>
    <lineage>
        <taxon>Eukaryota</taxon>
        <taxon>Metazoa</taxon>
        <taxon>Chordata</taxon>
        <taxon>Craniata</taxon>
        <taxon>Vertebrata</taxon>
        <taxon>Euteleostomi</taxon>
        <taxon>Mammalia</taxon>
        <taxon>Eutheria</taxon>
        <taxon>Euarchontoglires</taxon>
        <taxon>Glires</taxon>
        <taxon>Rodentia</taxon>
        <taxon>Myomorpha</taxon>
        <taxon>Muroidea</taxon>
        <taxon>Cricetidae</taxon>
        <taxon>Arvicolinae</taxon>
        <taxon>Microtus</taxon>
    </lineage>
</organism>
<dbReference type="PANTHER" id="PTHR16004">
    <property type="entry name" value="RING FINGER PROTEIN 31-RELATED"/>
    <property type="match status" value="1"/>
</dbReference>
<sequence>MPGEEERAFLAAREELASALRRDSAQVFPLEQLKPFLATSLPPAARYLQLDAGRLVRCNAHGETRNYLNTLSTALNILEKYGRNLLSPQRPRYWRSVKFNNPVFRSTVDAVQGGRDVLRLYGYTEERPDGLSFPEGQEEPDEYQVAIVTLEVLLLRTELSLLLQNKHPRQNALDELLRDNVEDDSLVRRLLAVYTLPSWGRAELALSLLQETPRNYELLDVVEAVRHSHDRAFLRRLLAQECAVCGWALPRNRVSPFLLYLDSAPAGLPPHPRWPCLLLLSLHH</sequence>
<name>A0A8J6GEA2_MICOH</name>
<dbReference type="EMBL" id="JAATJU010022187">
    <property type="protein sequence ID" value="KAH0511751.1"/>
    <property type="molecule type" value="Genomic_DNA"/>
</dbReference>
<dbReference type="AlphaFoldDB" id="A0A8J6GEA2"/>
<feature type="domain" description="PUB" evidence="1">
    <location>
        <begin position="69"/>
        <end position="141"/>
    </location>
</feature>
<dbReference type="SUPFAM" id="SSF143503">
    <property type="entry name" value="PUG domain-like"/>
    <property type="match status" value="1"/>
</dbReference>
<dbReference type="InterPro" id="IPR036339">
    <property type="entry name" value="PUB-like_dom_sf"/>
</dbReference>
<dbReference type="Pfam" id="PF09409">
    <property type="entry name" value="PUB"/>
    <property type="match status" value="1"/>
</dbReference>
<dbReference type="GO" id="GO:0036435">
    <property type="term" value="F:K48-linked polyubiquitin modification-dependent protein binding"/>
    <property type="evidence" value="ECO:0007669"/>
    <property type="project" value="TreeGrafter"/>
</dbReference>
<evidence type="ECO:0000313" key="4">
    <source>
        <dbReference type="EMBL" id="KAH0511751.1"/>
    </source>
</evidence>
<dbReference type="InterPro" id="IPR026254">
    <property type="entry name" value="RNF31-like"/>
</dbReference>
<dbReference type="GO" id="GO:0070530">
    <property type="term" value="F:K63-linked polyubiquitin modification-dependent protein binding"/>
    <property type="evidence" value="ECO:0007669"/>
    <property type="project" value="TreeGrafter"/>
</dbReference>
<feature type="domain" description="E3 ubiquitin-protein ligase RNF31 PUB" evidence="2">
    <location>
        <begin position="1"/>
        <end position="63"/>
    </location>
</feature>
<evidence type="ECO:0000313" key="5">
    <source>
        <dbReference type="Proteomes" id="UP000710432"/>
    </source>
</evidence>
<dbReference type="GO" id="GO:0071797">
    <property type="term" value="C:LUBAC complex"/>
    <property type="evidence" value="ECO:0007669"/>
    <property type="project" value="InterPro"/>
</dbReference>
<comment type="caution">
    <text evidence="4">The sequence shown here is derived from an EMBL/GenBank/DDBJ whole genome shotgun (WGS) entry which is preliminary data.</text>
</comment>
<protein>
    <submittedName>
        <fullName evidence="4">E3 ubiquitin-protein ligase RNF31</fullName>
    </submittedName>
</protein>
<dbReference type="InterPro" id="IPR018997">
    <property type="entry name" value="PUB_domain"/>
</dbReference>
<dbReference type="Proteomes" id="UP000710432">
    <property type="component" value="Unassembled WGS sequence"/>
</dbReference>
<gene>
    <name evidence="4" type="ORF">LTLLF_150435</name>
</gene>